<protein>
    <submittedName>
        <fullName evidence="3">Uncharacterized protein</fullName>
    </submittedName>
</protein>
<dbReference type="Proteomes" id="UP001529510">
    <property type="component" value="Unassembled WGS sequence"/>
</dbReference>
<comment type="caution">
    <text evidence="3">The sequence shown here is derived from an EMBL/GenBank/DDBJ whole genome shotgun (WGS) entry which is preliminary data.</text>
</comment>
<accession>A0ABD0NI44</accession>
<proteinExistence type="predicted"/>
<organism evidence="3 4">
    <name type="scientific">Cirrhinus mrigala</name>
    <name type="common">Mrigala</name>
    <dbReference type="NCBI Taxonomy" id="683832"/>
    <lineage>
        <taxon>Eukaryota</taxon>
        <taxon>Metazoa</taxon>
        <taxon>Chordata</taxon>
        <taxon>Craniata</taxon>
        <taxon>Vertebrata</taxon>
        <taxon>Euteleostomi</taxon>
        <taxon>Actinopterygii</taxon>
        <taxon>Neopterygii</taxon>
        <taxon>Teleostei</taxon>
        <taxon>Ostariophysi</taxon>
        <taxon>Cypriniformes</taxon>
        <taxon>Cyprinidae</taxon>
        <taxon>Labeoninae</taxon>
        <taxon>Labeonini</taxon>
        <taxon>Cirrhinus</taxon>
    </lineage>
</organism>
<evidence type="ECO:0000256" key="2">
    <source>
        <dbReference type="SAM" id="Phobius"/>
    </source>
</evidence>
<name>A0ABD0NI44_CIRMR</name>
<feature type="compositionally biased region" description="Pro residues" evidence="1">
    <location>
        <begin position="88"/>
        <end position="103"/>
    </location>
</feature>
<dbReference type="EMBL" id="JAMKFB020000022">
    <property type="protein sequence ID" value="KAL0161317.1"/>
    <property type="molecule type" value="Genomic_DNA"/>
</dbReference>
<dbReference type="AlphaFoldDB" id="A0ABD0NI44"/>
<gene>
    <name evidence="3" type="ORF">M9458_045042</name>
</gene>
<keyword evidence="4" id="KW-1185">Reference proteome</keyword>
<feature type="compositionally biased region" description="Low complexity" evidence="1">
    <location>
        <begin position="73"/>
        <end position="87"/>
    </location>
</feature>
<evidence type="ECO:0000256" key="1">
    <source>
        <dbReference type="SAM" id="MobiDB-lite"/>
    </source>
</evidence>
<keyword evidence="2" id="KW-0472">Membrane</keyword>
<feature type="region of interest" description="Disordered" evidence="1">
    <location>
        <begin position="66"/>
        <end position="103"/>
    </location>
</feature>
<reference evidence="3 4" key="1">
    <citation type="submission" date="2024-05" db="EMBL/GenBank/DDBJ databases">
        <title>Genome sequencing and assembly of Indian major carp, Cirrhinus mrigala (Hamilton, 1822).</title>
        <authorList>
            <person name="Mohindra V."/>
            <person name="Chowdhury L.M."/>
            <person name="Lal K."/>
            <person name="Jena J.K."/>
        </authorList>
    </citation>
    <scope>NUCLEOTIDE SEQUENCE [LARGE SCALE GENOMIC DNA]</scope>
    <source>
        <strain evidence="3">CM1030</strain>
        <tissue evidence="3">Blood</tissue>
    </source>
</reference>
<evidence type="ECO:0000313" key="4">
    <source>
        <dbReference type="Proteomes" id="UP001529510"/>
    </source>
</evidence>
<feature type="transmembrane region" description="Helical" evidence="2">
    <location>
        <begin position="197"/>
        <end position="219"/>
    </location>
</feature>
<keyword evidence="2" id="KW-0812">Transmembrane</keyword>
<sequence length="221" mass="24078">MCKQPIPPPAIRHTEPLAMAHSSPLADAPRSSPPASHVASHMYIMDMALPLEFSAPVLPPSSLLSPFPPTSPLVPSSLPSSPLVPSSRPEPAPPERPPEPTPPELFRAYGPLNFPQKILGAGGHIPVAIVVRPEAKATEAIQLWPPKLPDPPWPPGLFAPPWLPELPDPPWRLPSSLLCVCPAPASRVPRESWMSRVLCVFVPFSLFSCFLFLFFVCYYGF</sequence>
<keyword evidence="2" id="KW-1133">Transmembrane helix</keyword>
<evidence type="ECO:0000313" key="3">
    <source>
        <dbReference type="EMBL" id="KAL0161317.1"/>
    </source>
</evidence>